<accession>A0ACC0CX70</accession>
<dbReference type="Proteomes" id="UP001497680">
    <property type="component" value="Unassembled WGS sequence"/>
</dbReference>
<gene>
    <name evidence="1" type="ORF">F4821DRAFT_270886</name>
</gene>
<dbReference type="EMBL" id="MU394331">
    <property type="protein sequence ID" value="KAI6084963.1"/>
    <property type="molecule type" value="Genomic_DNA"/>
</dbReference>
<proteinExistence type="predicted"/>
<keyword evidence="2" id="KW-1185">Reference proteome</keyword>
<reference evidence="1 2" key="1">
    <citation type="journal article" date="2022" name="New Phytol.">
        <title>Ecological generalism drives hyperdiversity of secondary metabolite gene clusters in xylarialean endophytes.</title>
        <authorList>
            <person name="Franco M.E.E."/>
            <person name="Wisecaver J.H."/>
            <person name="Arnold A.E."/>
            <person name="Ju Y.M."/>
            <person name="Slot J.C."/>
            <person name="Ahrendt S."/>
            <person name="Moore L.P."/>
            <person name="Eastman K.E."/>
            <person name="Scott K."/>
            <person name="Konkel Z."/>
            <person name="Mondo S.J."/>
            <person name="Kuo A."/>
            <person name="Hayes R.D."/>
            <person name="Haridas S."/>
            <person name="Andreopoulos B."/>
            <person name="Riley R."/>
            <person name="LaButti K."/>
            <person name="Pangilinan J."/>
            <person name="Lipzen A."/>
            <person name="Amirebrahimi M."/>
            <person name="Yan J."/>
            <person name="Adam C."/>
            <person name="Keymanesh K."/>
            <person name="Ng V."/>
            <person name="Louie K."/>
            <person name="Northen T."/>
            <person name="Drula E."/>
            <person name="Henrissat B."/>
            <person name="Hsieh H.M."/>
            <person name="Youens-Clark K."/>
            <person name="Lutzoni F."/>
            <person name="Miadlikowska J."/>
            <person name="Eastwood D.C."/>
            <person name="Hamelin R.C."/>
            <person name="Grigoriev I.V."/>
            <person name="U'Ren J.M."/>
        </authorList>
    </citation>
    <scope>NUCLEOTIDE SEQUENCE [LARGE SCALE GENOMIC DNA]</scope>
    <source>
        <strain evidence="1 2">ER1909</strain>
    </source>
</reference>
<organism evidence="1 2">
    <name type="scientific">Hypoxylon rubiginosum</name>
    <dbReference type="NCBI Taxonomy" id="110542"/>
    <lineage>
        <taxon>Eukaryota</taxon>
        <taxon>Fungi</taxon>
        <taxon>Dikarya</taxon>
        <taxon>Ascomycota</taxon>
        <taxon>Pezizomycotina</taxon>
        <taxon>Sordariomycetes</taxon>
        <taxon>Xylariomycetidae</taxon>
        <taxon>Xylariales</taxon>
        <taxon>Hypoxylaceae</taxon>
        <taxon>Hypoxylon</taxon>
    </lineage>
</organism>
<protein>
    <submittedName>
        <fullName evidence="1">Cytochrome P450</fullName>
    </submittedName>
</protein>
<evidence type="ECO:0000313" key="2">
    <source>
        <dbReference type="Proteomes" id="UP001497680"/>
    </source>
</evidence>
<evidence type="ECO:0000313" key="1">
    <source>
        <dbReference type="EMBL" id="KAI6084963.1"/>
    </source>
</evidence>
<name>A0ACC0CX70_9PEZI</name>
<sequence>MAFELLGGSHLLFTCTLVAIGGIIVVYSGLIIYRVSFHPLSKFPGPRLAAATYWYEAYYDLVQKGGSQYTSKIQALHTKYGPIIRINPEEISVDDVEFHDKLYAPQPAVRDKHPSFSATLGTMGGSFSTVDHHLHRSRRVAYNPFFSVANVSTSEATIIEKLNRLCDLLEARRDSSDLGTYFAALSFDSFYTWAFGSSLDLLGDLQFASYWYHTIITLATSIPLPRIFPSLMRYARKLFNLQAMILQEAERFVANEHLQSNPKHENKYYPNRNGQPETLFSVIRRSKISDDEKTPFRMSQEGTEMFMASFTPVRTMMLGLYYLYSNLDVLKTLRKELDHINPNHEVDLKFKTLSSLPYLRAVMKEILRITFPVGSRLPMICHEEIEFHDWKIPAHTPMSVNHRNLLFDPTVFIEPHKFSPERWLNDKDPIDEKRYFVVFGKGGRVCPGKGFATQLIQMTLSTLVQRYEFEIIDTIWEGDVAVSRASLLTAPAFESKGVKLGLVGSRGNAGAQNEFFGCHA</sequence>
<comment type="caution">
    <text evidence="1">The sequence shown here is derived from an EMBL/GenBank/DDBJ whole genome shotgun (WGS) entry which is preliminary data.</text>
</comment>